<dbReference type="STRING" id="1882918.BCY86_04140"/>
<organism evidence="1 2">
    <name type="scientific">Pajaroellobacter abortibovis</name>
    <dbReference type="NCBI Taxonomy" id="1882918"/>
    <lineage>
        <taxon>Bacteria</taxon>
        <taxon>Pseudomonadati</taxon>
        <taxon>Myxococcota</taxon>
        <taxon>Polyangia</taxon>
        <taxon>Polyangiales</taxon>
        <taxon>Polyangiaceae</taxon>
    </lineage>
</organism>
<keyword evidence="2" id="KW-1185">Reference proteome</keyword>
<dbReference type="Proteomes" id="UP000185544">
    <property type="component" value="Chromosome"/>
</dbReference>
<dbReference type="AlphaFoldDB" id="A0A1L6MWR2"/>
<protein>
    <recommendedName>
        <fullName evidence="3">N-sulphoglucosamine sulphohydrolase C-terminal domain-containing protein</fullName>
    </recommendedName>
</protein>
<dbReference type="KEGG" id="pabo:BCY86_04140"/>
<accession>A0A1L6MWR2</accession>
<sequence>MPVGPYNHLRHALIHGPTPGIRLIHRGGELYQLFDLHSDPNELHVLSRDKSQLFPMVSRMNAFRS</sequence>
<evidence type="ECO:0000313" key="2">
    <source>
        <dbReference type="Proteomes" id="UP000185544"/>
    </source>
</evidence>
<dbReference type="EMBL" id="CP016908">
    <property type="protein sequence ID" value="APR99961.1"/>
    <property type="molecule type" value="Genomic_DNA"/>
</dbReference>
<evidence type="ECO:0008006" key="3">
    <source>
        <dbReference type="Google" id="ProtNLM"/>
    </source>
</evidence>
<evidence type="ECO:0000313" key="1">
    <source>
        <dbReference type="EMBL" id="APR99961.1"/>
    </source>
</evidence>
<reference evidence="1 2" key="1">
    <citation type="submission" date="2016-08" db="EMBL/GenBank/DDBJ databases">
        <title>Identification and validation of antigenic proteins from Pajaroellobacter abortibovis using de-novo genome sequence assembly and reverse vaccinology.</title>
        <authorList>
            <person name="Welly B.T."/>
            <person name="Miller M.R."/>
            <person name="Stott J.L."/>
            <person name="Blanchard M.T."/>
            <person name="Islas-Trejo A.D."/>
            <person name="O'Rourke S.M."/>
            <person name="Young A.E."/>
            <person name="Medrano J.F."/>
            <person name="Van Eenennaam A.L."/>
        </authorList>
    </citation>
    <scope>NUCLEOTIDE SEQUENCE [LARGE SCALE GENOMIC DNA]</scope>
    <source>
        <strain evidence="1 2">BTF92-0548A/99-0131</strain>
    </source>
</reference>
<gene>
    <name evidence="1" type="ORF">BCY86_04140</name>
</gene>
<name>A0A1L6MWR2_9BACT</name>
<proteinExistence type="predicted"/>